<organism evidence="6 7">
    <name type="scientific">Callosobruchus maculatus</name>
    <name type="common">Southern cowpea weevil</name>
    <name type="synonym">Pulse bruchid</name>
    <dbReference type="NCBI Taxonomy" id="64391"/>
    <lineage>
        <taxon>Eukaryota</taxon>
        <taxon>Metazoa</taxon>
        <taxon>Ecdysozoa</taxon>
        <taxon>Arthropoda</taxon>
        <taxon>Hexapoda</taxon>
        <taxon>Insecta</taxon>
        <taxon>Pterygota</taxon>
        <taxon>Neoptera</taxon>
        <taxon>Endopterygota</taxon>
        <taxon>Coleoptera</taxon>
        <taxon>Polyphaga</taxon>
        <taxon>Cucujiformia</taxon>
        <taxon>Chrysomeloidea</taxon>
        <taxon>Chrysomelidae</taxon>
        <taxon>Bruchinae</taxon>
        <taxon>Bruchini</taxon>
        <taxon>Callosobruchus</taxon>
    </lineage>
</organism>
<feature type="compositionally biased region" description="Basic and acidic residues" evidence="5">
    <location>
        <begin position="219"/>
        <end position="231"/>
    </location>
</feature>
<keyword evidence="2" id="KW-0863">Zinc-finger</keyword>
<dbReference type="OrthoDB" id="6783794at2759"/>
<evidence type="ECO:0000313" key="7">
    <source>
        <dbReference type="Proteomes" id="UP000410492"/>
    </source>
</evidence>
<dbReference type="EMBL" id="CAACVG010003050">
    <property type="protein sequence ID" value="VEN37119.1"/>
    <property type="molecule type" value="Genomic_DNA"/>
</dbReference>
<reference evidence="6 7" key="1">
    <citation type="submission" date="2019-01" db="EMBL/GenBank/DDBJ databases">
        <authorList>
            <person name="Sayadi A."/>
        </authorList>
    </citation>
    <scope>NUCLEOTIDE SEQUENCE [LARGE SCALE GENOMIC DNA]</scope>
</reference>
<evidence type="ECO:0000313" key="6">
    <source>
        <dbReference type="EMBL" id="VEN37119.1"/>
    </source>
</evidence>
<keyword evidence="3" id="KW-0862">Zinc</keyword>
<sequence length="386" mass="43527">MAPSEDESPESENKRCKYCKSGVEKIGVKCCSCKVLYHQSCALRISGLQVVSGSKNAIQCPTCAKTSREAEVNKAISEVIKKKDEEITSLKQKILELQSKTVTPDDTITQIYKRMELMEKSILAKIHESSDTGLEDIRKKSKAMEENLVSINTKVAIIEECMAEKLENGAKVLKPRHSSEDISTVTPKVPANENANKSGPWLHPETRTRSNSSSAVKTKGLEVQRSKEDSNRSSLANLEVYTSPENDTSGQNDGTGWTVVKRKSDKKKYPEQNRPKPVYGQNTDFKLTAAVRRSYLFVTGLDVKTTEEELEQYLQNTLEITCKASKMITRKDKFKSSFKLEIPTEARDAILSPNLWGKGIVVNHFLYLRRRPSFREDRKEPNKNQD</sequence>
<evidence type="ECO:0000256" key="1">
    <source>
        <dbReference type="ARBA" id="ARBA00022723"/>
    </source>
</evidence>
<dbReference type="PROSITE" id="PS01359">
    <property type="entry name" value="ZF_PHD_1"/>
    <property type="match status" value="1"/>
</dbReference>
<evidence type="ECO:0000256" key="4">
    <source>
        <dbReference type="SAM" id="Coils"/>
    </source>
</evidence>
<dbReference type="InterPro" id="IPR019786">
    <property type="entry name" value="Zinc_finger_PHD-type_CS"/>
</dbReference>
<keyword evidence="1" id="KW-0479">Metal-binding</keyword>
<evidence type="ECO:0000256" key="2">
    <source>
        <dbReference type="ARBA" id="ARBA00022771"/>
    </source>
</evidence>
<keyword evidence="4" id="KW-0175">Coiled coil</keyword>
<name>A0A653BNP0_CALMS</name>
<feature type="region of interest" description="Disordered" evidence="5">
    <location>
        <begin position="172"/>
        <end position="280"/>
    </location>
</feature>
<dbReference type="Proteomes" id="UP000410492">
    <property type="component" value="Unassembled WGS sequence"/>
</dbReference>
<dbReference type="GO" id="GO:0008270">
    <property type="term" value="F:zinc ion binding"/>
    <property type="evidence" value="ECO:0007669"/>
    <property type="project" value="UniProtKB-KW"/>
</dbReference>
<feature type="coiled-coil region" evidence="4">
    <location>
        <begin position="73"/>
        <end position="100"/>
    </location>
</feature>
<evidence type="ECO:0000256" key="3">
    <source>
        <dbReference type="ARBA" id="ARBA00022833"/>
    </source>
</evidence>
<accession>A0A653BNP0</accession>
<gene>
    <name evidence="6" type="ORF">CALMAC_LOCUS2478</name>
</gene>
<protein>
    <recommendedName>
        <fullName evidence="8">Zinc finger PHD-type domain-containing protein</fullName>
    </recommendedName>
</protein>
<dbReference type="AlphaFoldDB" id="A0A653BNP0"/>
<evidence type="ECO:0000256" key="5">
    <source>
        <dbReference type="SAM" id="MobiDB-lite"/>
    </source>
</evidence>
<proteinExistence type="predicted"/>
<evidence type="ECO:0008006" key="8">
    <source>
        <dbReference type="Google" id="ProtNLM"/>
    </source>
</evidence>
<feature type="compositionally biased region" description="Polar residues" evidence="5">
    <location>
        <begin position="243"/>
        <end position="255"/>
    </location>
</feature>
<keyword evidence="7" id="KW-1185">Reference proteome</keyword>